<accession>A0A483BBM9</accession>
<organism evidence="2 4">
    <name type="scientific">Oenococcus oeni</name>
    <name type="common">Leuconostoc oenos</name>
    <dbReference type="NCBI Taxonomy" id="1247"/>
    <lineage>
        <taxon>Bacteria</taxon>
        <taxon>Bacillati</taxon>
        <taxon>Bacillota</taxon>
        <taxon>Bacilli</taxon>
        <taxon>Lactobacillales</taxon>
        <taxon>Lactobacillaceae</taxon>
        <taxon>Oenococcus</taxon>
    </lineage>
</organism>
<reference evidence="2 4" key="1">
    <citation type="journal article" date="2016" name="BMC Genomics">
        <title>Consensus pan-genome assembly of the specialised wine bacterium Oenococcus oeni.</title>
        <authorList>
            <person name="Sternes P.R."/>
            <person name="Borneman A.R."/>
        </authorList>
    </citation>
    <scope>NUCLEOTIDE SEQUENCE [LARGE SCALE GENOMIC DNA]</scope>
    <source>
        <strain evidence="2 4">AWRIB661</strain>
    </source>
</reference>
<dbReference type="Pfam" id="PF13020">
    <property type="entry name" value="NOV_C"/>
    <property type="match status" value="1"/>
</dbReference>
<dbReference type="Proteomes" id="UP000294726">
    <property type="component" value="Chromosome"/>
</dbReference>
<dbReference type="AlphaFoldDB" id="A0A483BBM9"/>
<dbReference type="EMBL" id="MLOK01000036">
    <property type="protein sequence ID" value="OIM21426.1"/>
    <property type="molecule type" value="Genomic_DNA"/>
</dbReference>
<feature type="domain" description="Protein NO VEIN C-terminal" evidence="1">
    <location>
        <begin position="203"/>
        <end position="295"/>
    </location>
</feature>
<gene>
    <name evidence="2" type="ORF">ATX59_04450</name>
    <name evidence="3" type="ORF">OENI_0904</name>
</gene>
<name>A0A483BBM9_OENOE</name>
<reference evidence="3 5" key="2">
    <citation type="submission" date="2018-08" db="EMBL/GenBank/DDBJ databases">
        <authorList>
            <person name="Lorentzen P. G. S. M."/>
        </authorList>
    </citation>
    <scope>NUCLEOTIDE SEQUENCE [LARGE SCALE GENOMIC DNA]</scope>
    <source>
        <strain evidence="3 5">CRBO_1381</strain>
    </source>
</reference>
<sequence>MSNYYLASQNKSHKYEFSHRILWSPQLTIDGKHNAGYDSMSRVKDGDIIFHVYGQHLRAISRAIGDVYEQSKPNDNSFQDWADLGWQVDCKMTIVNVSLKEHRSWFKSHEGGPFNKNGTLNQSYLLALTKEQTNYLLSLVNNKDSLIDLITADKAVNGNNFVLTKSRAPLKHYDYHSIPSVNKTKGTYKLEINEEKSRVGLLGEQAVINYLKNNYSSVDYLIEGLSSNLKSGGNDDLGYDIKLTNKNSKEIIYIDVKSTKGKSNIFYMSENERQAYLEAKRHNQSYLIYRVFDLDEFSQTGHVDPIDLTKEENQPKFQPVNYQVAFKF</sequence>
<dbReference type="Proteomes" id="UP000181728">
    <property type="component" value="Unassembled WGS sequence"/>
</dbReference>
<dbReference type="RefSeq" id="WP_071420214.1">
    <property type="nucleotide sequence ID" value="NZ_LR031358.1"/>
</dbReference>
<protein>
    <recommendedName>
        <fullName evidence="1">Protein NO VEIN C-terminal domain-containing protein</fullName>
    </recommendedName>
</protein>
<dbReference type="InterPro" id="IPR024975">
    <property type="entry name" value="NOV_C"/>
</dbReference>
<evidence type="ECO:0000313" key="5">
    <source>
        <dbReference type="Proteomes" id="UP000294726"/>
    </source>
</evidence>
<evidence type="ECO:0000259" key="1">
    <source>
        <dbReference type="Pfam" id="PF13020"/>
    </source>
</evidence>
<proteinExistence type="predicted"/>
<evidence type="ECO:0000313" key="3">
    <source>
        <dbReference type="EMBL" id="VDB98046.1"/>
    </source>
</evidence>
<dbReference type="EMBL" id="LR031358">
    <property type="protein sequence ID" value="VDB98046.1"/>
    <property type="molecule type" value="Genomic_DNA"/>
</dbReference>
<evidence type="ECO:0000313" key="4">
    <source>
        <dbReference type="Proteomes" id="UP000181728"/>
    </source>
</evidence>
<evidence type="ECO:0000313" key="2">
    <source>
        <dbReference type="EMBL" id="OIM21426.1"/>
    </source>
</evidence>